<dbReference type="RefSeq" id="XP_013858563.1">
    <property type="nucleotide sequence ID" value="XM_014003109.1"/>
</dbReference>
<evidence type="ECO:0000313" key="1">
    <source>
        <dbReference type="Proteomes" id="UP000192220"/>
    </source>
</evidence>
<dbReference type="GeneID" id="106514034"/>
<evidence type="ECO:0000313" key="2">
    <source>
        <dbReference type="RefSeq" id="XP_013858563.1"/>
    </source>
</evidence>
<reference evidence="2" key="1">
    <citation type="submission" date="2025-08" db="UniProtKB">
        <authorList>
            <consortium name="RefSeq"/>
        </authorList>
    </citation>
    <scope>IDENTIFICATION</scope>
    <source>
        <strain evidence="2">Quisiro</strain>
        <tissue evidence="2">Liver</tissue>
    </source>
</reference>
<gene>
    <name evidence="2" type="primary">LOC106514034</name>
</gene>
<dbReference type="OrthoDB" id="9950098at2759"/>
<organism evidence="1 2">
    <name type="scientific">Austrofundulus limnaeus</name>
    <name type="common">Annual killifish</name>
    <dbReference type="NCBI Taxonomy" id="52670"/>
    <lineage>
        <taxon>Eukaryota</taxon>
        <taxon>Metazoa</taxon>
        <taxon>Chordata</taxon>
        <taxon>Craniata</taxon>
        <taxon>Vertebrata</taxon>
        <taxon>Euteleostomi</taxon>
        <taxon>Actinopterygii</taxon>
        <taxon>Neopterygii</taxon>
        <taxon>Teleostei</taxon>
        <taxon>Neoteleostei</taxon>
        <taxon>Acanthomorphata</taxon>
        <taxon>Ovalentaria</taxon>
        <taxon>Atherinomorphae</taxon>
        <taxon>Cyprinodontiformes</taxon>
        <taxon>Rivulidae</taxon>
        <taxon>Austrofundulus</taxon>
    </lineage>
</organism>
<protein>
    <submittedName>
        <fullName evidence="2">MAP7 domain-containing protein 2</fullName>
    </submittedName>
</protein>
<dbReference type="STRING" id="52670.A0A2I4ASV2"/>
<proteinExistence type="predicted"/>
<dbReference type="InParanoid" id="A0A2I4ASV2"/>
<dbReference type="KEGG" id="alim:106514034"/>
<sequence length="181" mass="19361">MIKPMGDANANHREDSVMNGAVKHHGKGSVCSHQTKLQTLHVLTSPDPKANGGSQDLRPSVTILPVRHLSPPVIKLEPLDVKRSGSIDEVQSMDVSPASKEELISIPEYSPVSEVQLAVTSNTRALEDLMDLTGSVTYQKLSSESSVGDCNKNLIEGIVSPMSDSKLLVIPSPSSNKLSVK</sequence>
<keyword evidence="1" id="KW-1185">Reference proteome</keyword>
<accession>A0A2I4ASV2</accession>
<dbReference type="Proteomes" id="UP000192220">
    <property type="component" value="Unplaced"/>
</dbReference>
<dbReference type="AlphaFoldDB" id="A0A2I4ASV2"/>
<name>A0A2I4ASV2_AUSLI</name>